<reference evidence="2" key="1">
    <citation type="submission" date="2022-11" db="EMBL/GenBank/DDBJ databases">
        <authorList>
            <person name="Petersen C."/>
        </authorList>
    </citation>
    <scope>NUCLEOTIDE SEQUENCE</scope>
    <source>
        <strain evidence="2">IBT 34128</strain>
    </source>
</reference>
<dbReference type="SUPFAM" id="SSF51182">
    <property type="entry name" value="RmlC-like cupins"/>
    <property type="match status" value="1"/>
</dbReference>
<dbReference type="OrthoDB" id="2096797at2759"/>
<dbReference type="CDD" id="cd02233">
    <property type="entry name" value="cupin_HNL-like"/>
    <property type="match status" value="1"/>
</dbReference>
<evidence type="ECO:0000259" key="1">
    <source>
        <dbReference type="Pfam" id="PF07883"/>
    </source>
</evidence>
<dbReference type="PANTHER" id="PTHR43698:SF1">
    <property type="entry name" value="BLL4564 PROTEIN"/>
    <property type="match status" value="1"/>
</dbReference>
<protein>
    <recommendedName>
        <fullName evidence="1">Cupin type-2 domain-containing protein</fullName>
    </recommendedName>
</protein>
<dbReference type="Gene3D" id="2.60.120.10">
    <property type="entry name" value="Jelly Rolls"/>
    <property type="match status" value="1"/>
</dbReference>
<evidence type="ECO:0000313" key="2">
    <source>
        <dbReference type="EMBL" id="KAJ5105981.1"/>
    </source>
</evidence>
<dbReference type="PANTHER" id="PTHR43698">
    <property type="entry name" value="RIBD C-TERMINAL DOMAIN CONTAINING PROTEIN"/>
    <property type="match status" value="1"/>
</dbReference>
<dbReference type="InterPro" id="IPR014710">
    <property type="entry name" value="RmlC-like_jellyroll"/>
</dbReference>
<dbReference type="InterPro" id="IPR011051">
    <property type="entry name" value="RmlC_Cupin_sf"/>
</dbReference>
<dbReference type="InterPro" id="IPR013096">
    <property type="entry name" value="Cupin_2"/>
</dbReference>
<dbReference type="AlphaFoldDB" id="A0A9W9FT52"/>
<gene>
    <name evidence="2" type="ORF">NUU61_003328</name>
</gene>
<dbReference type="Pfam" id="PF07883">
    <property type="entry name" value="Cupin_2"/>
    <property type="match status" value="1"/>
</dbReference>
<keyword evidence="3" id="KW-1185">Reference proteome</keyword>
<dbReference type="InterPro" id="IPR047263">
    <property type="entry name" value="HNL-like_cupin"/>
</dbReference>
<name>A0A9W9FT52_9EURO</name>
<dbReference type="Proteomes" id="UP001141434">
    <property type="component" value="Unassembled WGS sequence"/>
</dbReference>
<sequence length="135" mass="14807">MPKSLIIPNGFRSDVKCLKPTETFSGDVFLDPIHIDQDAGIANVTFTPCARTHWHTHEKGQMIKVVAGSGWVCDKGGIPQRLKTGDVVWAPAGTTHWHGADDGSIMTHFVIGIGSTVWHEAVTDEEYGQKDKHCE</sequence>
<accession>A0A9W9FT52</accession>
<reference evidence="2" key="2">
    <citation type="journal article" date="2023" name="IMA Fungus">
        <title>Comparative genomic study of the Penicillium genus elucidates a diverse pangenome and 15 lateral gene transfer events.</title>
        <authorList>
            <person name="Petersen C."/>
            <person name="Sorensen T."/>
            <person name="Nielsen M.R."/>
            <person name="Sondergaard T.E."/>
            <person name="Sorensen J.L."/>
            <person name="Fitzpatrick D.A."/>
            <person name="Frisvad J.C."/>
            <person name="Nielsen K.L."/>
        </authorList>
    </citation>
    <scope>NUCLEOTIDE SEQUENCE</scope>
    <source>
        <strain evidence="2">IBT 34128</strain>
    </source>
</reference>
<dbReference type="RefSeq" id="XP_056514977.1">
    <property type="nucleotide sequence ID" value="XM_056653910.1"/>
</dbReference>
<organism evidence="2 3">
    <name type="scientific">Penicillium alfredii</name>
    <dbReference type="NCBI Taxonomy" id="1506179"/>
    <lineage>
        <taxon>Eukaryota</taxon>
        <taxon>Fungi</taxon>
        <taxon>Dikarya</taxon>
        <taxon>Ascomycota</taxon>
        <taxon>Pezizomycotina</taxon>
        <taxon>Eurotiomycetes</taxon>
        <taxon>Eurotiomycetidae</taxon>
        <taxon>Eurotiales</taxon>
        <taxon>Aspergillaceae</taxon>
        <taxon>Penicillium</taxon>
    </lineage>
</organism>
<dbReference type="GeneID" id="81393078"/>
<comment type="caution">
    <text evidence="2">The sequence shown here is derived from an EMBL/GenBank/DDBJ whole genome shotgun (WGS) entry which is preliminary data.</text>
</comment>
<evidence type="ECO:0000313" key="3">
    <source>
        <dbReference type="Proteomes" id="UP001141434"/>
    </source>
</evidence>
<proteinExistence type="predicted"/>
<feature type="domain" description="Cupin type-2" evidence="1">
    <location>
        <begin position="44"/>
        <end position="104"/>
    </location>
</feature>
<dbReference type="EMBL" id="JAPMSZ010000004">
    <property type="protein sequence ID" value="KAJ5105981.1"/>
    <property type="molecule type" value="Genomic_DNA"/>
</dbReference>